<keyword evidence="4" id="KW-1185">Reference proteome</keyword>
<evidence type="ECO:0000313" key="3">
    <source>
        <dbReference type="EMBL" id="TWT53537.1"/>
    </source>
</evidence>
<organism evidence="3 4">
    <name type="scientific">Rubripirellula amarantea</name>
    <dbReference type="NCBI Taxonomy" id="2527999"/>
    <lineage>
        <taxon>Bacteria</taxon>
        <taxon>Pseudomonadati</taxon>
        <taxon>Planctomycetota</taxon>
        <taxon>Planctomycetia</taxon>
        <taxon>Pirellulales</taxon>
        <taxon>Pirellulaceae</taxon>
        <taxon>Rubripirellula</taxon>
    </lineage>
</organism>
<name>A0A5C5WSE3_9BACT</name>
<feature type="region of interest" description="Disordered" evidence="1">
    <location>
        <begin position="179"/>
        <end position="201"/>
    </location>
</feature>
<dbReference type="EMBL" id="SJPI01000001">
    <property type="protein sequence ID" value="TWT53537.1"/>
    <property type="molecule type" value="Genomic_DNA"/>
</dbReference>
<evidence type="ECO:0000313" key="4">
    <source>
        <dbReference type="Proteomes" id="UP000316598"/>
    </source>
</evidence>
<protein>
    <submittedName>
        <fullName evidence="3">Uncharacterized protein</fullName>
    </submittedName>
</protein>
<comment type="caution">
    <text evidence="3">The sequence shown here is derived from an EMBL/GenBank/DDBJ whole genome shotgun (WGS) entry which is preliminary data.</text>
</comment>
<evidence type="ECO:0000256" key="2">
    <source>
        <dbReference type="SAM" id="SignalP"/>
    </source>
</evidence>
<proteinExistence type="predicted"/>
<gene>
    <name evidence="3" type="ORF">Pla22_11660</name>
</gene>
<feature type="chain" id="PRO_5022887274" evidence="2">
    <location>
        <begin position="37"/>
        <end position="201"/>
    </location>
</feature>
<dbReference type="RefSeq" id="WP_242631816.1">
    <property type="nucleotide sequence ID" value="NZ_SJPI01000001.1"/>
</dbReference>
<evidence type="ECO:0000256" key="1">
    <source>
        <dbReference type="SAM" id="MobiDB-lite"/>
    </source>
</evidence>
<reference evidence="3 4" key="1">
    <citation type="submission" date="2019-02" db="EMBL/GenBank/DDBJ databases">
        <title>Deep-cultivation of Planctomycetes and their phenomic and genomic characterization uncovers novel biology.</title>
        <authorList>
            <person name="Wiegand S."/>
            <person name="Jogler M."/>
            <person name="Boedeker C."/>
            <person name="Pinto D."/>
            <person name="Vollmers J."/>
            <person name="Rivas-Marin E."/>
            <person name="Kohn T."/>
            <person name="Peeters S.H."/>
            <person name="Heuer A."/>
            <person name="Rast P."/>
            <person name="Oberbeckmann S."/>
            <person name="Bunk B."/>
            <person name="Jeske O."/>
            <person name="Meyerdierks A."/>
            <person name="Storesund J.E."/>
            <person name="Kallscheuer N."/>
            <person name="Luecker S."/>
            <person name="Lage O.M."/>
            <person name="Pohl T."/>
            <person name="Merkel B.J."/>
            <person name="Hornburger P."/>
            <person name="Mueller R.-W."/>
            <person name="Bruemmer F."/>
            <person name="Labrenz M."/>
            <person name="Spormann A.M."/>
            <person name="Op Den Camp H."/>
            <person name="Overmann J."/>
            <person name="Amann R."/>
            <person name="Jetten M.S.M."/>
            <person name="Mascher T."/>
            <person name="Medema M.H."/>
            <person name="Devos D.P."/>
            <person name="Kaster A.-K."/>
            <person name="Ovreas L."/>
            <person name="Rohde M."/>
            <person name="Galperin M.Y."/>
            <person name="Jogler C."/>
        </authorList>
    </citation>
    <scope>NUCLEOTIDE SEQUENCE [LARGE SCALE GENOMIC DNA]</scope>
    <source>
        <strain evidence="3 4">Pla22</strain>
    </source>
</reference>
<keyword evidence="2" id="KW-0732">Signal</keyword>
<accession>A0A5C5WSE3</accession>
<dbReference type="Proteomes" id="UP000316598">
    <property type="component" value="Unassembled WGS sequence"/>
</dbReference>
<sequence length="201" mass="21859" precursor="true">MKSTIQKFYDCIRTSATKRVVLGTLAVGLTATSATADWKDFWHNVNVGYHRNNAWPDPFNEVDAMEVITPFETMKQNGWKLHNTIGHELFREGDGALLASGNQRVRMIAQTAPESRRAIYVVRGNTPSETDARVAAVRQSLVSLNIPGPVPNVMVTGTEPPTASGAWAGKIGREWLNSMPKPELPQTSISGEKGAASAIGE</sequence>
<feature type="signal peptide" evidence="2">
    <location>
        <begin position="1"/>
        <end position="36"/>
    </location>
</feature>
<dbReference type="AlphaFoldDB" id="A0A5C5WSE3"/>